<protein>
    <submittedName>
        <fullName evidence="2">GCN5 family acetyltransferase</fullName>
    </submittedName>
</protein>
<dbReference type="PROSITE" id="PS51186">
    <property type="entry name" value="GNAT"/>
    <property type="match status" value="1"/>
</dbReference>
<dbReference type="RefSeq" id="WP_037440204.1">
    <property type="nucleotide sequence ID" value="NZ_JNFF01000047.1"/>
</dbReference>
<accession>A0A081PHU2</accession>
<proteinExistence type="predicted"/>
<dbReference type="OrthoDB" id="9795199at2"/>
<organism evidence="2 3">
    <name type="scientific">Pedobacter antarcticus 4BY</name>
    <dbReference type="NCBI Taxonomy" id="1358423"/>
    <lineage>
        <taxon>Bacteria</taxon>
        <taxon>Pseudomonadati</taxon>
        <taxon>Bacteroidota</taxon>
        <taxon>Sphingobacteriia</taxon>
        <taxon>Sphingobacteriales</taxon>
        <taxon>Sphingobacteriaceae</taxon>
        <taxon>Pedobacter</taxon>
    </lineage>
</organism>
<dbReference type="PANTHER" id="PTHR43610:SF1">
    <property type="entry name" value="N-ACETYLTRANSFERASE DOMAIN-CONTAINING PROTEIN"/>
    <property type="match status" value="1"/>
</dbReference>
<dbReference type="eggNOG" id="COG1670">
    <property type="taxonomic scope" value="Bacteria"/>
</dbReference>
<gene>
    <name evidence="2" type="ORF">N180_17860</name>
</gene>
<evidence type="ECO:0000313" key="3">
    <source>
        <dbReference type="Proteomes" id="UP000028007"/>
    </source>
</evidence>
<dbReference type="GO" id="GO:0016747">
    <property type="term" value="F:acyltransferase activity, transferring groups other than amino-acyl groups"/>
    <property type="evidence" value="ECO:0007669"/>
    <property type="project" value="InterPro"/>
</dbReference>
<comment type="caution">
    <text evidence="2">The sequence shown here is derived from an EMBL/GenBank/DDBJ whole genome shotgun (WGS) entry which is preliminary data.</text>
</comment>
<dbReference type="SUPFAM" id="SSF55729">
    <property type="entry name" value="Acyl-CoA N-acyltransferases (Nat)"/>
    <property type="match status" value="1"/>
</dbReference>
<reference evidence="2 3" key="1">
    <citation type="journal article" date="1992" name="Int. J. Syst. Bacteriol.">
        <title>Sphingobacterium antarcticus sp. nov. a Psychrotrophic Bacterium from the Soils of Schirmacher Oasis, Antarctica.</title>
        <authorList>
            <person name="Shivaji S."/>
            <person name="Ray M.K."/>
            <person name="Rao N.S."/>
            <person name="Saiserr L."/>
            <person name="Jagannadham M.V."/>
            <person name="Kumar G.S."/>
            <person name="Reddy G."/>
            <person name="Bhargava P.M."/>
        </authorList>
    </citation>
    <scope>NUCLEOTIDE SEQUENCE [LARGE SCALE GENOMIC DNA]</scope>
    <source>
        <strain evidence="2 3">4BY</strain>
    </source>
</reference>
<dbReference type="Gene3D" id="3.40.630.30">
    <property type="match status" value="1"/>
</dbReference>
<name>A0A081PHU2_9SPHI</name>
<keyword evidence="3" id="KW-1185">Reference proteome</keyword>
<dbReference type="AlphaFoldDB" id="A0A081PHU2"/>
<evidence type="ECO:0000259" key="1">
    <source>
        <dbReference type="PROSITE" id="PS51186"/>
    </source>
</evidence>
<dbReference type="Proteomes" id="UP000028007">
    <property type="component" value="Unassembled WGS sequence"/>
</dbReference>
<dbReference type="InterPro" id="IPR016181">
    <property type="entry name" value="Acyl_CoA_acyltransferase"/>
</dbReference>
<feature type="domain" description="N-acetyltransferase" evidence="1">
    <location>
        <begin position="18"/>
        <end position="185"/>
    </location>
</feature>
<dbReference type="Pfam" id="PF13302">
    <property type="entry name" value="Acetyltransf_3"/>
    <property type="match status" value="1"/>
</dbReference>
<sequence length="199" mass="22844">MTNSDICSTEVLLENENVLLRALELTDLEYLLPFALNEPELWYYSLHSAAGEDQMKAYIKAGVEERKNGKSYPFIVFDKKSGTYAGVTRFYDINAEFKTLLLGYTWYGKAYQGTGLNKNCKYLLFQFAFEQLQMERIEFRADAENSRSIAAMKSLGCKEEGLLRSHMPNGQGGRRDSVILSMLRGEWFTEHSSRLLEKL</sequence>
<keyword evidence="2" id="KW-0808">Transferase</keyword>
<dbReference type="InterPro" id="IPR000182">
    <property type="entry name" value="GNAT_dom"/>
</dbReference>
<dbReference type="PANTHER" id="PTHR43610">
    <property type="entry name" value="BLL6696 PROTEIN"/>
    <property type="match status" value="1"/>
</dbReference>
<evidence type="ECO:0000313" key="2">
    <source>
        <dbReference type="EMBL" id="KEQ30265.1"/>
    </source>
</evidence>
<dbReference type="EMBL" id="JNFF01000047">
    <property type="protein sequence ID" value="KEQ30265.1"/>
    <property type="molecule type" value="Genomic_DNA"/>
</dbReference>